<dbReference type="Proteomes" id="UP000323425">
    <property type="component" value="Unassembled WGS sequence"/>
</dbReference>
<dbReference type="InterPro" id="IPR011032">
    <property type="entry name" value="GroES-like_sf"/>
</dbReference>
<dbReference type="InterPro" id="IPR013154">
    <property type="entry name" value="ADH-like_N"/>
</dbReference>
<dbReference type="InterPro" id="IPR051603">
    <property type="entry name" value="Zinc-ADH_QOR/CCCR"/>
</dbReference>
<keyword evidence="1" id="KW-0521">NADP</keyword>
<dbReference type="SMART" id="SM00829">
    <property type="entry name" value="PKS_ER"/>
    <property type="match status" value="1"/>
</dbReference>
<dbReference type="Gene3D" id="3.40.50.720">
    <property type="entry name" value="NAD(P)-binding Rossmann-like Domain"/>
    <property type="match status" value="1"/>
</dbReference>
<dbReference type="PANTHER" id="PTHR44154">
    <property type="entry name" value="QUINONE OXIDOREDUCTASE"/>
    <property type="match status" value="1"/>
</dbReference>
<feature type="domain" description="Enoyl reductase (ER)" evidence="2">
    <location>
        <begin position="10"/>
        <end position="321"/>
    </location>
</feature>
<dbReference type="EMBL" id="VTFH01000001">
    <property type="protein sequence ID" value="KAA8562775.1"/>
    <property type="molecule type" value="Genomic_DNA"/>
</dbReference>
<dbReference type="GO" id="GO:0102523">
    <property type="term" value="F:2-chloroacrylate reductase activity"/>
    <property type="evidence" value="ECO:0007669"/>
    <property type="project" value="UniProtKB-EC"/>
</dbReference>
<dbReference type="Gene3D" id="3.90.180.10">
    <property type="entry name" value="Medium-chain alcohol dehydrogenases, catalytic domain"/>
    <property type="match status" value="1"/>
</dbReference>
<dbReference type="SUPFAM" id="SSF50129">
    <property type="entry name" value="GroES-like"/>
    <property type="match status" value="1"/>
</dbReference>
<accession>A0A5M9J4S4</accession>
<evidence type="ECO:0000313" key="4">
    <source>
        <dbReference type="Proteomes" id="UP000323425"/>
    </source>
</evidence>
<keyword evidence="3" id="KW-0560">Oxidoreductase</keyword>
<dbReference type="SUPFAM" id="SSF51735">
    <property type="entry name" value="NAD(P)-binding Rossmann-fold domains"/>
    <property type="match status" value="1"/>
</dbReference>
<dbReference type="InterPro" id="IPR036291">
    <property type="entry name" value="NAD(P)-bd_dom_sf"/>
</dbReference>
<evidence type="ECO:0000256" key="1">
    <source>
        <dbReference type="ARBA" id="ARBA00022857"/>
    </source>
</evidence>
<gene>
    <name evidence="3" type="ORF">FX985_02841</name>
</gene>
<dbReference type="RefSeq" id="WP_150294320.1">
    <property type="nucleotide sequence ID" value="NZ_VTFH01000001.1"/>
</dbReference>
<evidence type="ECO:0000313" key="3">
    <source>
        <dbReference type="EMBL" id="KAA8562775.1"/>
    </source>
</evidence>
<evidence type="ECO:0000259" key="2">
    <source>
        <dbReference type="SMART" id="SM00829"/>
    </source>
</evidence>
<dbReference type="EC" id="1.3.1.103" evidence="3"/>
<name>A0A5M9J4S4_9PSED</name>
<dbReference type="InterPro" id="IPR020843">
    <property type="entry name" value="ER"/>
</dbReference>
<reference evidence="3 4" key="1">
    <citation type="journal article" date="2018" name="Plant Biotechnol. Rep.">
        <title>Diversity and antifungal activity of endophytic bacteria associated with Panax ginseng seedlings.</title>
        <authorList>
            <person name="Park J.M."/>
            <person name="Hong C.E."/>
            <person name="Jo S.H."/>
        </authorList>
    </citation>
    <scope>NUCLEOTIDE SEQUENCE [LARGE SCALE GENOMIC DNA]</scope>
    <source>
        <strain evidence="3 4">PgKB38</strain>
    </source>
</reference>
<dbReference type="AlphaFoldDB" id="A0A5M9J4S4"/>
<organism evidence="3 4">
    <name type="scientific">Pseudomonas extremaustralis</name>
    <dbReference type="NCBI Taxonomy" id="359110"/>
    <lineage>
        <taxon>Bacteria</taxon>
        <taxon>Pseudomonadati</taxon>
        <taxon>Pseudomonadota</taxon>
        <taxon>Gammaproteobacteria</taxon>
        <taxon>Pseudomonadales</taxon>
        <taxon>Pseudomonadaceae</taxon>
        <taxon>Pseudomonas</taxon>
    </lineage>
</organism>
<dbReference type="Pfam" id="PF08240">
    <property type="entry name" value="ADH_N"/>
    <property type="match status" value="1"/>
</dbReference>
<comment type="caution">
    <text evidence="3">The sequence shown here is derived from an EMBL/GenBank/DDBJ whole genome shotgun (WGS) entry which is preliminary data.</text>
</comment>
<sequence length="323" mass="34188">MKALVAVHLGETPRMQIENRAIPVSKPGYTLVKIHASTVNPLSNQIRTGFIAKSTAPLVLSNDGSGVVEQSDRFKTGTRVAIYGGAQLGITEDGLQQQWALVEDKRIIELPASFDLDEGAALPINYVTAHQALTRVGRVELGQLVLISGASGALGQALIQMSKALGAVPIGIVSTSAKIERARQAGAEIVIDLSKQSLLESVLAATNGEGAHLAFDPVGGALLGELVSGLRTRGAVISIGFAGGTTATFDVPDVVIYEKRILGYDAWLETDEDVANALQAIGQFINEGKLRPHIDSVFPLEQYADAYERLTSRQSTGAILLHC</sequence>
<proteinExistence type="predicted"/>
<dbReference type="Pfam" id="PF00107">
    <property type="entry name" value="ADH_zinc_N"/>
    <property type="match status" value="1"/>
</dbReference>
<dbReference type="InterPro" id="IPR013149">
    <property type="entry name" value="ADH-like_C"/>
</dbReference>
<dbReference type="PANTHER" id="PTHR44154:SF1">
    <property type="entry name" value="QUINONE OXIDOREDUCTASE"/>
    <property type="match status" value="1"/>
</dbReference>
<protein>
    <submittedName>
        <fullName evidence="3">2-haloacrylate reductase</fullName>
        <ecNumber evidence="3">1.3.1.103</ecNumber>
    </submittedName>
</protein>